<sequence>MVEGGWGEWRGRDTKSTTTSTTTTTTTPLGKQQHLENPLIFHVSQPVITTTAKAGRGRAGNLVVGRDRGKEKGKGTEMGGWWDGKDKRGTREEKEYGE</sequence>
<dbReference type="AlphaFoldDB" id="A0A5B7IVG1"/>
<dbReference type="Proteomes" id="UP000324222">
    <property type="component" value="Unassembled WGS sequence"/>
</dbReference>
<evidence type="ECO:0000313" key="3">
    <source>
        <dbReference type="Proteomes" id="UP000324222"/>
    </source>
</evidence>
<protein>
    <submittedName>
        <fullName evidence="2">Uncharacterized protein</fullName>
    </submittedName>
</protein>
<dbReference type="EMBL" id="VSRR010065935">
    <property type="protein sequence ID" value="MPC84628.1"/>
    <property type="molecule type" value="Genomic_DNA"/>
</dbReference>
<gene>
    <name evidence="2" type="ORF">E2C01_079373</name>
</gene>
<feature type="region of interest" description="Disordered" evidence="1">
    <location>
        <begin position="1"/>
        <end position="37"/>
    </location>
</feature>
<evidence type="ECO:0000313" key="2">
    <source>
        <dbReference type="EMBL" id="MPC84628.1"/>
    </source>
</evidence>
<accession>A0A5B7IVG1</accession>
<name>A0A5B7IVG1_PORTR</name>
<proteinExistence type="predicted"/>
<comment type="caution">
    <text evidence="2">The sequence shown here is derived from an EMBL/GenBank/DDBJ whole genome shotgun (WGS) entry which is preliminary data.</text>
</comment>
<feature type="compositionally biased region" description="Basic and acidic residues" evidence="1">
    <location>
        <begin position="83"/>
        <end position="98"/>
    </location>
</feature>
<keyword evidence="3" id="KW-1185">Reference proteome</keyword>
<feature type="region of interest" description="Disordered" evidence="1">
    <location>
        <begin position="51"/>
        <end position="98"/>
    </location>
</feature>
<organism evidence="2 3">
    <name type="scientific">Portunus trituberculatus</name>
    <name type="common">Swimming crab</name>
    <name type="synonym">Neptunus trituberculatus</name>
    <dbReference type="NCBI Taxonomy" id="210409"/>
    <lineage>
        <taxon>Eukaryota</taxon>
        <taxon>Metazoa</taxon>
        <taxon>Ecdysozoa</taxon>
        <taxon>Arthropoda</taxon>
        <taxon>Crustacea</taxon>
        <taxon>Multicrustacea</taxon>
        <taxon>Malacostraca</taxon>
        <taxon>Eumalacostraca</taxon>
        <taxon>Eucarida</taxon>
        <taxon>Decapoda</taxon>
        <taxon>Pleocyemata</taxon>
        <taxon>Brachyura</taxon>
        <taxon>Eubrachyura</taxon>
        <taxon>Portunoidea</taxon>
        <taxon>Portunidae</taxon>
        <taxon>Portuninae</taxon>
        <taxon>Portunus</taxon>
    </lineage>
</organism>
<reference evidence="2 3" key="1">
    <citation type="submission" date="2019-05" db="EMBL/GenBank/DDBJ databases">
        <title>Another draft genome of Portunus trituberculatus and its Hox gene families provides insights of decapod evolution.</title>
        <authorList>
            <person name="Jeong J.-H."/>
            <person name="Song I."/>
            <person name="Kim S."/>
            <person name="Choi T."/>
            <person name="Kim D."/>
            <person name="Ryu S."/>
            <person name="Kim W."/>
        </authorList>
    </citation>
    <scope>NUCLEOTIDE SEQUENCE [LARGE SCALE GENOMIC DNA]</scope>
    <source>
        <tissue evidence="2">Muscle</tissue>
    </source>
</reference>
<feature type="compositionally biased region" description="Low complexity" evidence="1">
    <location>
        <begin position="16"/>
        <end position="27"/>
    </location>
</feature>
<evidence type="ECO:0000256" key="1">
    <source>
        <dbReference type="SAM" id="MobiDB-lite"/>
    </source>
</evidence>
<feature type="compositionally biased region" description="Basic and acidic residues" evidence="1">
    <location>
        <begin position="65"/>
        <end position="75"/>
    </location>
</feature>